<organism evidence="1 2">
    <name type="scientific">Auxenochlorella protothecoides</name>
    <name type="common">Green microalga</name>
    <name type="synonym">Chlorella protothecoides</name>
    <dbReference type="NCBI Taxonomy" id="3075"/>
    <lineage>
        <taxon>Eukaryota</taxon>
        <taxon>Viridiplantae</taxon>
        <taxon>Chlorophyta</taxon>
        <taxon>core chlorophytes</taxon>
        <taxon>Trebouxiophyceae</taxon>
        <taxon>Chlorellales</taxon>
        <taxon>Chlorellaceae</taxon>
        <taxon>Auxenochlorella</taxon>
    </lineage>
</organism>
<gene>
    <name evidence="1" type="ORF">F751_6765</name>
</gene>
<name>A0A087SDJ3_AUXPR</name>
<dbReference type="EMBL" id="KL662101">
    <property type="protein sequence ID" value="KFM23797.1"/>
    <property type="molecule type" value="Genomic_DNA"/>
</dbReference>
<dbReference type="AlphaFoldDB" id="A0A087SDJ3"/>
<dbReference type="Proteomes" id="UP000028924">
    <property type="component" value="Unassembled WGS sequence"/>
</dbReference>
<sequence>MALTAVRRAARDVVGSSLSELEPLLLVLLVDDVELPAVYRVVCWGLAAPLTHETRPWAVVLALVRPPPHMVWCVRLGGVP</sequence>
<proteinExistence type="predicted"/>
<protein>
    <submittedName>
        <fullName evidence="1">Uncharacterized protein</fullName>
    </submittedName>
</protein>
<keyword evidence="2" id="KW-1185">Reference proteome</keyword>
<dbReference type="GeneID" id="23618156"/>
<evidence type="ECO:0000313" key="1">
    <source>
        <dbReference type="EMBL" id="KFM23797.1"/>
    </source>
</evidence>
<reference evidence="1 2" key="1">
    <citation type="journal article" date="2014" name="BMC Genomics">
        <title>Oil accumulation mechanisms of the oleaginous microalga Chlorella protothecoides revealed through its genome, transcriptomes, and proteomes.</title>
        <authorList>
            <person name="Gao C."/>
            <person name="Wang Y."/>
            <person name="Shen Y."/>
            <person name="Yan D."/>
            <person name="He X."/>
            <person name="Dai J."/>
            <person name="Wu Q."/>
        </authorList>
    </citation>
    <scope>NUCLEOTIDE SEQUENCE [LARGE SCALE GENOMIC DNA]</scope>
    <source>
        <strain evidence="1 2">0710</strain>
    </source>
</reference>
<dbReference type="KEGG" id="apro:F751_6765"/>
<evidence type="ECO:0000313" key="2">
    <source>
        <dbReference type="Proteomes" id="UP000028924"/>
    </source>
</evidence>
<accession>A0A087SDJ3</accession>
<dbReference type="RefSeq" id="XP_011396675.1">
    <property type="nucleotide sequence ID" value="XM_011398373.1"/>
</dbReference>